<dbReference type="EMBL" id="WIUZ02000007">
    <property type="protein sequence ID" value="KAF9785198.1"/>
    <property type="molecule type" value="Genomic_DNA"/>
</dbReference>
<proteinExistence type="predicted"/>
<keyword evidence="2" id="KW-1133">Transmembrane helix</keyword>
<dbReference type="Proteomes" id="UP000736335">
    <property type="component" value="Unassembled WGS sequence"/>
</dbReference>
<feature type="compositionally biased region" description="Polar residues" evidence="1">
    <location>
        <begin position="262"/>
        <end position="281"/>
    </location>
</feature>
<protein>
    <recommendedName>
        <fullName evidence="5">Integral membrane protein</fullName>
    </recommendedName>
</protein>
<reference evidence="3" key="1">
    <citation type="journal article" date="2020" name="Nat. Commun.">
        <title>Large-scale genome sequencing of mycorrhizal fungi provides insights into the early evolution of symbiotic traits.</title>
        <authorList>
            <person name="Miyauchi S."/>
            <person name="Kiss E."/>
            <person name="Kuo A."/>
            <person name="Drula E."/>
            <person name="Kohler A."/>
            <person name="Sanchez-Garcia M."/>
            <person name="Morin E."/>
            <person name="Andreopoulos B."/>
            <person name="Barry K.W."/>
            <person name="Bonito G."/>
            <person name="Buee M."/>
            <person name="Carver A."/>
            <person name="Chen C."/>
            <person name="Cichocki N."/>
            <person name="Clum A."/>
            <person name="Culley D."/>
            <person name="Crous P.W."/>
            <person name="Fauchery L."/>
            <person name="Girlanda M."/>
            <person name="Hayes R.D."/>
            <person name="Keri Z."/>
            <person name="LaButti K."/>
            <person name="Lipzen A."/>
            <person name="Lombard V."/>
            <person name="Magnuson J."/>
            <person name="Maillard F."/>
            <person name="Murat C."/>
            <person name="Nolan M."/>
            <person name="Ohm R.A."/>
            <person name="Pangilinan J."/>
            <person name="Pereira M.F."/>
            <person name="Perotto S."/>
            <person name="Peter M."/>
            <person name="Pfister S."/>
            <person name="Riley R."/>
            <person name="Sitrit Y."/>
            <person name="Stielow J.B."/>
            <person name="Szollosi G."/>
            <person name="Zifcakova L."/>
            <person name="Stursova M."/>
            <person name="Spatafora J.W."/>
            <person name="Tedersoo L."/>
            <person name="Vaario L.M."/>
            <person name="Yamada A."/>
            <person name="Yan M."/>
            <person name="Wang P."/>
            <person name="Xu J."/>
            <person name="Bruns T."/>
            <person name="Baldrian P."/>
            <person name="Vilgalys R."/>
            <person name="Dunand C."/>
            <person name="Henrissat B."/>
            <person name="Grigoriev I.V."/>
            <person name="Hibbett D."/>
            <person name="Nagy L.G."/>
            <person name="Martin F.M."/>
        </authorList>
    </citation>
    <scope>NUCLEOTIDE SEQUENCE</scope>
    <source>
        <strain evidence="3">UH-Tt-Lm1</strain>
    </source>
</reference>
<dbReference type="AlphaFoldDB" id="A0A9P6HG35"/>
<dbReference type="OrthoDB" id="444631at2759"/>
<feature type="compositionally biased region" description="Polar residues" evidence="1">
    <location>
        <begin position="230"/>
        <end position="247"/>
    </location>
</feature>
<evidence type="ECO:0000313" key="3">
    <source>
        <dbReference type="EMBL" id="KAF9785198.1"/>
    </source>
</evidence>
<evidence type="ECO:0000256" key="2">
    <source>
        <dbReference type="SAM" id="Phobius"/>
    </source>
</evidence>
<feature type="transmembrane region" description="Helical" evidence="2">
    <location>
        <begin position="159"/>
        <end position="183"/>
    </location>
</feature>
<evidence type="ECO:0000313" key="4">
    <source>
        <dbReference type="Proteomes" id="UP000736335"/>
    </source>
</evidence>
<keyword evidence="2" id="KW-0812">Transmembrane</keyword>
<feature type="compositionally biased region" description="Basic and acidic residues" evidence="1">
    <location>
        <begin position="250"/>
        <end position="261"/>
    </location>
</feature>
<evidence type="ECO:0000256" key="1">
    <source>
        <dbReference type="SAM" id="MobiDB-lite"/>
    </source>
</evidence>
<reference evidence="3" key="2">
    <citation type="submission" date="2020-11" db="EMBL/GenBank/DDBJ databases">
        <authorList>
            <consortium name="DOE Joint Genome Institute"/>
            <person name="Kuo A."/>
            <person name="Miyauchi S."/>
            <person name="Kiss E."/>
            <person name="Drula E."/>
            <person name="Kohler A."/>
            <person name="Sanchez-Garcia M."/>
            <person name="Andreopoulos B."/>
            <person name="Barry K.W."/>
            <person name="Bonito G."/>
            <person name="Buee M."/>
            <person name="Carver A."/>
            <person name="Chen C."/>
            <person name="Cichocki N."/>
            <person name="Clum A."/>
            <person name="Culley D."/>
            <person name="Crous P.W."/>
            <person name="Fauchery L."/>
            <person name="Girlanda M."/>
            <person name="Hayes R."/>
            <person name="Keri Z."/>
            <person name="Labutti K."/>
            <person name="Lipzen A."/>
            <person name="Lombard V."/>
            <person name="Magnuson J."/>
            <person name="Maillard F."/>
            <person name="Morin E."/>
            <person name="Murat C."/>
            <person name="Nolan M."/>
            <person name="Ohm R."/>
            <person name="Pangilinan J."/>
            <person name="Pereira M."/>
            <person name="Perotto S."/>
            <person name="Peter M."/>
            <person name="Riley R."/>
            <person name="Sitrit Y."/>
            <person name="Stielow B."/>
            <person name="Szollosi G."/>
            <person name="Zifcakova L."/>
            <person name="Stursova M."/>
            <person name="Spatafora J.W."/>
            <person name="Tedersoo L."/>
            <person name="Vaario L.-M."/>
            <person name="Yamada A."/>
            <person name="Yan M."/>
            <person name="Wang P."/>
            <person name="Xu J."/>
            <person name="Bruns T."/>
            <person name="Baldrian P."/>
            <person name="Vilgalys R."/>
            <person name="Henrissat B."/>
            <person name="Grigoriev I.V."/>
            <person name="Hibbett D."/>
            <person name="Nagy L.G."/>
            <person name="Martin F.M."/>
        </authorList>
    </citation>
    <scope>NUCLEOTIDE SEQUENCE</scope>
    <source>
        <strain evidence="3">UH-Tt-Lm1</strain>
    </source>
</reference>
<gene>
    <name evidence="3" type="ORF">BJ322DRAFT_1061863</name>
</gene>
<feature type="transmembrane region" description="Helical" evidence="2">
    <location>
        <begin position="129"/>
        <end position="153"/>
    </location>
</feature>
<evidence type="ECO:0008006" key="5">
    <source>
        <dbReference type="Google" id="ProtNLM"/>
    </source>
</evidence>
<feature type="transmembrane region" description="Helical" evidence="2">
    <location>
        <begin position="16"/>
        <end position="38"/>
    </location>
</feature>
<keyword evidence="2" id="KW-0472">Membrane</keyword>
<accession>A0A9P6HG35</accession>
<organism evidence="3 4">
    <name type="scientific">Thelephora terrestris</name>
    <dbReference type="NCBI Taxonomy" id="56493"/>
    <lineage>
        <taxon>Eukaryota</taxon>
        <taxon>Fungi</taxon>
        <taxon>Dikarya</taxon>
        <taxon>Basidiomycota</taxon>
        <taxon>Agaricomycotina</taxon>
        <taxon>Agaricomycetes</taxon>
        <taxon>Thelephorales</taxon>
        <taxon>Thelephoraceae</taxon>
        <taxon>Thelephora</taxon>
    </lineage>
</organism>
<sequence>MLARASLSRGQRITGAYLMIGGFYTPVWGGRISIVLTVVRVTPWRLQKKILLWIAAFLFAQYLVLVLQAYWVCEITDPGWKDVPGSICVLPKAVPVTQMITTIISDGILICTPLLILKGVCVPALRSRLLRIFSVSIVTSMASVTHAVLVMYRPGVLEAIFGGVEASVSVIVSSMSVIIPAILRALDAGDPFMQQDTVDPGFDTSVEIARMTLMGVDSDLPTSHVVAVPGNNNREGITGTVTSQGLRSSVDLDEKRGKEHQLTTQISDGSLGTSVATKVTR</sequence>
<name>A0A9P6HG35_9AGAM</name>
<feature type="transmembrane region" description="Helical" evidence="2">
    <location>
        <begin position="50"/>
        <end position="71"/>
    </location>
</feature>
<comment type="caution">
    <text evidence="3">The sequence shown here is derived from an EMBL/GenBank/DDBJ whole genome shotgun (WGS) entry which is preliminary data.</text>
</comment>
<keyword evidence="4" id="KW-1185">Reference proteome</keyword>
<feature type="transmembrane region" description="Helical" evidence="2">
    <location>
        <begin position="99"/>
        <end position="117"/>
    </location>
</feature>
<feature type="region of interest" description="Disordered" evidence="1">
    <location>
        <begin position="228"/>
        <end position="281"/>
    </location>
</feature>